<proteinExistence type="predicted"/>
<dbReference type="Gene3D" id="3.40.50.10490">
    <property type="entry name" value="Glucose-6-phosphate isomerase like protein, domain 1"/>
    <property type="match status" value="1"/>
</dbReference>
<dbReference type="CDD" id="cd05013">
    <property type="entry name" value="SIS_RpiR"/>
    <property type="match status" value="1"/>
</dbReference>
<feature type="domain" description="HTH rpiR-type" evidence="4">
    <location>
        <begin position="6"/>
        <end position="82"/>
    </location>
</feature>
<dbReference type="SUPFAM" id="SSF46689">
    <property type="entry name" value="Homeodomain-like"/>
    <property type="match status" value="1"/>
</dbReference>
<dbReference type="Pfam" id="PF01380">
    <property type="entry name" value="SIS"/>
    <property type="match status" value="1"/>
</dbReference>
<evidence type="ECO:0000259" key="5">
    <source>
        <dbReference type="PROSITE" id="PS51464"/>
    </source>
</evidence>
<reference evidence="6" key="1">
    <citation type="submission" date="2023-07" db="EMBL/GenBank/DDBJ databases">
        <title>Genomic Encyclopedia of Type Strains, Phase IV (KMG-IV): sequencing the most valuable type-strain genomes for metagenomic binning, comparative biology and taxonomic classification.</title>
        <authorList>
            <person name="Goeker M."/>
        </authorList>
    </citation>
    <scope>NUCLEOTIDE SEQUENCE</scope>
    <source>
        <strain evidence="6">DSM 21202</strain>
    </source>
</reference>
<dbReference type="SUPFAM" id="SSF53697">
    <property type="entry name" value="SIS domain"/>
    <property type="match status" value="1"/>
</dbReference>
<evidence type="ECO:0000256" key="2">
    <source>
        <dbReference type="ARBA" id="ARBA00023125"/>
    </source>
</evidence>
<evidence type="ECO:0000256" key="3">
    <source>
        <dbReference type="ARBA" id="ARBA00023163"/>
    </source>
</evidence>
<dbReference type="GO" id="GO:0097367">
    <property type="term" value="F:carbohydrate derivative binding"/>
    <property type="evidence" value="ECO:0007669"/>
    <property type="project" value="InterPro"/>
</dbReference>
<dbReference type="InterPro" id="IPR047640">
    <property type="entry name" value="RpiR-like"/>
</dbReference>
<dbReference type="PROSITE" id="PS51464">
    <property type="entry name" value="SIS"/>
    <property type="match status" value="1"/>
</dbReference>
<keyword evidence="1" id="KW-0805">Transcription regulation</keyword>
<dbReference type="EMBL" id="JAUSUL010000002">
    <property type="protein sequence ID" value="MDQ0315907.1"/>
    <property type="molecule type" value="Genomic_DNA"/>
</dbReference>
<organism evidence="6 7">
    <name type="scientific">Amorphus orientalis</name>
    <dbReference type="NCBI Taxonomy" id="649198"/>
    <lineage>
        <taxon>Bacteria</taxon>
        <taxon>Pseudomonadati</taxon>
        <taxon>Pseudomonadota</taxon>
        <taxon>Alphaproteobacteria</taxon>
        <taxon>Hyphomicrobiales</taxon>
        <taxon>Amorphaceae</taxon>
        <taxon>Amorphus</taxon>
    </lineage>
</organism>
<dbReference type="Gene3D" id="1.10.10.10">
    <property type="entry name" value="Winged helix-like DNA-binding domain superfamily/Winged helix DNA-binding domain"/>
    <property type="match status" value="1"/>
</dbReference>
<name>A0AAE3VPV7_9HYPH</name>
<dbReference type="GO" id="GO:0003700">
    <property type="term" value="F:DNA-binding transcription factor activity"/>
    <property type="evidence" value="ECO:0007669"/>
    <property type="project" value="InterPro"/>
</dbReference>
<dbReference type="InterPro" id="IPR036388">
    <property type="entry name" value="WH-like_DNA-bd_sf"/>
</dbReference>
<keyword evidence="3" id="KW-0804">Transcription</keyword>
<dbReference type="PANTHER" id="PTHR30514:SF1">
    <property type="entry name" value="HTH-TYPE TRANSCRIPTIONAL REGULATOR HEXR-RELATED"/>
    <property type="match status" value="1"/>
</dbReference>
<dbReference type="AlphaFoldDB" id="A0AAE3VPV7"/>
<dbReference type="RefSeq" id="WP_306885735.1">
    <property type="nucleotide sequence ID" value="NZ_JAUSUL010000002.1"/>
</dbReference>
<dbReference type="InterPro" id="IPR000281">
    <property type="entry name" value="HTH_RpiR"/>
</dbReference>
<protein>
    <submittedName>
        <fullName evidence="6">DNA-binding MurR/RpiR family transcriptional regulator</fullName>
    </submittedName>
</protein>
<dbReference type="InterPro" id="IPR001347">
    <property type="entry name" value="SIS_dom"/>
</dbReference>
<dbReference type="PROSITE" id="PS51071">
    <property type="entry name" value="HTH_RPIR"/>
    <property type="match status" value="1"/>
</dbReference>
<evidence type="ECO:0000259" key="4">
    <source>
        <dbReference type="PROSITE" id="PS51071"/>
    </source>
</evidence>
<sequence>MTGVEIGILDHIQGIRGSLKPSLQAVADQVLDRPELARRMSVKELALAYSVSEASVSRFVRSIGIKSFRDFQLRLAEERVGEAKGRETQSDEGSLYESIGREDSTASILHKVAHRTSDVARACLSTLDPVALDRAAALIHNASALYVFAAGLSDLACDNAVIRFSRIGIPVVSTSDHNTQQLMASALTKRAVALGISDSGRTTHTVSALAEAQAAGAGTIAVTSFGESPLARIADVTLVTPTGYASPGNEPLHESMLSKFGQLIAIDALYSVVAVSDYDRSVSSVRRGDRFIQRSRSNRQMNGKG</sequence>
<dbReference type="InterPro" id="IPR035472">
    <property type="entry name" value="RpiR-like_SIS"/>
</dbReference>
<dbReference type="Pfam" id="PF01418">
    <property type="entry name" value="HTH_6"/>
    <property type="match status" value="1"/>
</dbReference>
<comment type="caution">
    <text evidence="6">The sequence shown here is derived from an EMBL/GenBank/DDBJ whole genome shotgun (WGS) entry which is preliminary data.</text>
</comment>
<dbReference type="Proteomes" id="UP001229244">
    <property type="component" value="Unassembled WGS sequence"/>
</dbReference>
<gene>
    <name evidence="6" type="ORF">J2S73_002364</name>
</gene>
<dbReference type="GO" id="GO:1901135">
    <property type="term" value="P:carbohydrate derivative metabolic process"/>
    <property type="evidence" value="ECO:0007669"/>
    <property type="project" value="InterPro"/>
</dbReference>
<dbReference type="PANTHER" id="PTHR30514">
    <property type="entry name" value="GLUCOKINASE"/>
    <property type="match status" value="1"/>
</dbReference>
<feature type="domain" description="SIS" evidence="5">
    <location>
        <begin position="135"/>
        <end position="279"/>
    </location>
</feature>
<keyword evidence="7" id="KW-1185">Reference proteome</keyword>
<evidence type="ECO:0000256" key="1">
    <source>
        <dbReference type="ARBA" id="ARBA00023015"/>
    </source>
</evidence>
<keyword evidence="2 6" id="KW-0238">DNA-binding</keyword>
<dbReference type="InterPro" id="IPR046348">
    <property type="entry name" value="SIS_dom_sf"/>
</dbReference>
<accession>A0AAE3VPV7</accession>
<evidence type="ECO:0000313" key="7">
    <source>
        <dbReference type="Proteomes" id="UP001229244"/>
    </source>
</evidence>
<evidence type="ECO:0000313" key="6">
    <source>
        <dbReference type="EMBL" id="MDQ0315907.1"/>
    </source>
</evidence>
<dbReference type="InterPro" id="IPR009057">
    <property type="entry name" value="Homeodomain-like_sf"/>
</dbReference>
<dbReference type="GO" id="GO:0003677">
    <property type="term" value="F:DNA binding"/>
    <property type="evidence" value="ECO:0007669"/>
    <property type="project" value="UniProtKB-KW"/>
</dbReference>